<protein>
    <submittedName>
        <fullName evidence="3">Uncharacterized protein</fullName>
    </submittedName>
</protein>
<dbReference type="Proteomes" id="UP001058317">
    <property type="component" value="Chromosome"/>
</dbReference>
<reference evidence="2" key="2">
    <citation type="submission" date="2022-07" db="EMBL/GenBank/DDBJ databases">
        <title>Complete genome sequence of carbapenem-resistant Citrobacter spp. in Japan.</title>
        <authorList>
            <person name="Maehana S."/>
            <person name="Suzuki M."/>
            <person name="Kitasato H."/>
        </authorList>
    </citation>
    <scope>NUCLEOTIDE SEQUENCE</scope>
    <source>
        <strain evidence="2">KAM621</strain>
    </source>
</reference>
<dbReference type="Proteomes" id="UP000185597">
    <property type="component" value="Unassembled WGS sequence"/>
</dbReference>
<feature type="chain" id="PRO_5041339871" evidence="1">
    <location>
        <begin position="22"/>
        <end position="75"/>
    </location>
</feature>
<dbReference type="EMBL" id="AP026382">
    <property type="protein sequence ID" value="BDN99691.1"/>
    <property type="molecule type" value="Genomic_DNA"/>
</dbReference>
<dbReference type="AlphaFoldDB" id="A0AA44RFR2"/>
<organism evidence="3 4">
    <name type="scientific">Citrobacter braakii</name>
    <dbReference type="NCBI Taxonomy" id="57706"/>
    <lineage>
        <taxon>Bacteria</taxon>
        <taxon>Pseudomonadati</taxon>
        <taxon>Pseudomonadota</taxon>
        <taxon>Gammaproteobacteria</taxon>
        <taxon>Enterobacterales</taxon>
        <taxon>Enterobacteriaceae</taxon>
        <taxon>Citrobacter</taxon>
        <taxon>Citrobacter freundii complex</taxon>
    </lineage>
</organism>
<keyword evidence="1" id="KW-0732">Signal</keyword>
<accession>A0AA44RFR2</accession>
<evidence type="ECO:0000256" key="1">
    <source>
        <dbReference type="SAM" id="SignalP"/>
    </source>
</evidence>
<evidence type="ECO:0000313" key="4">
    <source>
        <dbReference type="Proteomes" id="UP000185597"/>
    </source>
</evidence>
<evidence type="ECO:0000313" key="3">
    <source>
        <dbReference type="EMBL" id="OLY67702.1"/>
    </source>
</evidence>
<sequence>MRIFRQCLVFIPLLRINAVSAQNVRFIDREAKRIIYNGETTPWGNAIASATPSQRKKGRNEKVVFQCGNLPNTFS</sequence>
<name>A0AA44RFR2_CITBR</name>
<feature type="signal peptide" evidence="1">
    <location>
        <begin position="1"/>
        <end position="21"/>
    </location>
</feature>
<proteinExistence type="predicted"/>
<gene>
    <name evidence="3" type="ORF">BWD41_19260</name>
    <name evidence="2" type="ORF">KAM621c_47960</name>
</gene>
<dbReference type="EMBL" id="MTCP01000010">
    <property type="protein sequence ID" value="OLY67702.1"/>
    <property type="molecule type" value="Genomic_DNA"/>
</dbReference>
<reference evidence="3 4" key="1">
    <citation type="submission" date="2017-01" db="EMBL/GenBank/DDBJ databases">
        <title>First report of the plasmid-mediated mcr-1 gene in Citrobacter freudii.</title>
        <authorList>
            <person name="Liu J."/>
            <person name="Yang Y."/>
            <person name="Li Y."/>
            <person name="Liu D."/>
            <person name="Tuo H."/>
            <person name="Davis M."/>
            <person name="Zhang A."/>
        </authorList>
    </citation>
    <scope>NUCLEOTIDE SEQUENCE [LARGE SCALE GENOMIC DNA]</scope>
    <source>
        <strain evidence="3 4">SCC4</strain>
    </source>
</reference>
<evidence type="ECO:0000313" key="2">
    <source>
        <dbReference type="EMBL" id="BDN99691.1"/>
    </source>
</evidence>